<comment type="cofactor">
    <cofactor evidence="1">
        <name>a divalent metal cation</name>
        <dbReference type="ChEBI" id="CHEBI:60240"/>
    </cofactor>
</comment>
<evidence type="ECO:0000256" key="4">
    <source>
        <dbReference type="SAM" id="MobiDB-lite"/>
    </source>
</evidence>
<evidence type="ECO:0000313" key="6">
    <source>
        <dbReference type="EMBL" id="EDO41939.1"/>
    </source>
</evidence>
<keyword evidence="2" id="KW-0479">Metal-binding</keyword>
<dbReference type="InterPro" id="IPR013087">
    <property type="entry name" value="Znf_C2H2_type"/>
</dbReference>
<dbReference type="HOGENOM" id="CLU_1327783_0_0_1"/>
<dbReference type="EMBL" id="DS469570">
    <property type="protein sequence ID" value="EDO41939.1"/>
    <property type="molecule type" value="Genomic_DNA"/>
</dbReference>
<dbReference type="AlphaFoldDB" id="A7S2R5"/>
<accession>A7S2R5</accession>
<dbReference type="InParanoid" id="A7S2R5"/>
<dbReference type="PROSITE" id="PS00028">
    <property type="entry name" value="ZINC_FINGER_C2H2_1"/>
    <property type="match status" value="1"/>
</dbReference>
<proteinExistence type="predicted"/>
<keyword evidence="3" id="KW-0863">Zinc-finger</keyword>
<dbReference type="Pfam" id="PF13359">
    <property type="entry name" value="DDE_Tnp_4"/>
    <property type="match status" value="1"/>
</dbReference>
<feature type="compositionally biased region" description="Polar residues" evidence="4">
    <location>
        <begin position="175"/>
        <end position="189"/>
    </location>
</feature>
<feature type="compositionally biased region" description="Low complexity" evidence="4">
    <location>
        <begin position="190"/>
        <end position="207"/>
    </location>
</feature>
<keyword evidence="7" id="KW-1185">Reference proteome</keyword>
<evidence type="ECO:0000256" key="1">
    <source>
        <dbReference type="ARBA" id="ARBA00001968"/>
    </source>
</evidence>
<evidence type="ECO:0000256" key="3">
    <source>
        <dbReference type="PROSITE-ProRule" id="PRU00042"/>
    </source>
</evidence>
<organism evidence="6 7">
    <name type="scientific">Nematostella vectensis</name>
    <name type="common">Starlet sea anemone</name>
    <dbReference type="NCBI Taxonomy" id="45351"/>
    <lineage>
        <taxon>Eukaryota</taxon>
        <taxon>Metazoa</taxon>
        <taxon>Cnidaria</taxon>
        <taxon>Anthozoa</taxon>
        <taxon>Hexacorallia</taxon>
        <taxon>Actiniaria</taxon>
        <taxon>Edwardsiidae</taxon>
        <taxon>Nematostella</taxon>
    </lineage>
</organism>
<reference evidence="6 7" key="1">
    <citation type="journal article" date="2007" name="Science">
        <title>Sea anemone genome reveals ancestral eumetazoan gene repertoire and genomic organization.</title>
        <authorList>
            <person name="Putnam N.H."/>
            <person name="Srivastava M."/>
            <person name="Hellsten U."/>
            <person name="Dirks B."/>
            <person name="Chapman J."/>
            <person name="Salamov A."/>
            <person name="Terry A."/>
            <person name="Shapiro H."/>
            <person name="Lindquist E."/>
            <person name="Kapitonov V.V."/>
            <person name="Jurka J."/>
            <person name="Genikhovich G."/>
            <person name="Grigoriev I.V."/>
            <person name="Lucas S.M."/>
            <person name="Steele R.E."/>
            <person name="Finnerty J.R."/>
            <person name="Technau U."/>
            <person name="Martindale M.Q."/>
            <person name="Rokhsar D.S."/>
        </authorList>
    </citation>
    <scope>NUCLEOTIDE SEQUENCE [LARGE SCALE GENOMIC DNA]</scope>
    <source>
        <strain evidence="7">CH2 X CH6</strain>
    </source>
</reference>
<dbReference type="PROSITE" id="PS50157">
    <property type="entry name" value="ZINC_FINGER_C2H2_2"/>
    <property type="match status" value="1"/>
</dbReference>
<name>A7S2R5_NEMVE</name>
<evidence type="ECO:0000313" key="7">
    <source>
        <dbReference type="Proteomes" id="UP000001593"/>
    </source>
</evidence>
<feature type="region of interest" description="Disordered" evidence="4">
    <location>
        <begin position="170"/>
        <end position="207"/>
    </location>
</feature>
<gene>
    <name evidence="6" type="ORF">NEMVEDRAFT_v1g205886</name>
</gene>
<protein>
    <recommendedName>
        <fullName evidence="5">C2H2-type domain-containing protein</fullName>
    </recommendedName>
</protein>
<keyword evidence="3" id="KW-0862">Zinc</keyword>
<sequence length="207" mass="23439">MARPLSEKCNENPPPGPLYQEIFANNKKTYLCTLCNRSLSRLQRLDEHLQKIHGKRDSRNLTLSGRDATFRVLLSKLFGKKFQKQKHSSVMPNPNTRCNLPSCQRNLTEEQRIFNYRISRARRISENVFGILASRFRVFLSALCVKPDSAFDIVLEALAFHNYLRSTIPGRYTPPGSTDTESDNGELSQGTLGLPGPSMLPLPQDCV</sequence>
<dbReference type="InterPro" id="IPR027806">
    <property type="entry name" value="HARBI1_dom"/>
</dbReference>
<dbReference type="Proteomes" id="UP000001593">
    <property type="component" value="Unassembled WGS sequence"/>
</dbReference>
<dbReference type="GO" id="GO:0008270">
    <property type="term" value="F:zinc ion binding"/>
    <property type="evidence" value="ECO:0007669"/>
    <property type="project" value="UniProtKB-KW"/>
</dbReference>
<evidence type="ECO:0000259" key="5">
    <source>
        <dbReference type="PROSITE" id="PS50157"/>
    </source>
</evidence>
<evidence type="ECO:0000256" key="2">
    <source>
        <dbReference type="ARBA" id="ARBA00022723"/>
    </source>
</evidence>
<feature type="domain" description="C2H2-type" evidence="5">
    <location>
        <begin position="30"/>
        <end position="58"/>
    </location>
</feature>